<dbReference type="GO" id="GO:0005524">
    <property type="term" value="F:ATP binding"/>
    <property type="evidence" value="ECO:0007669"/>
    <property type="project" value="UniProtKB-KW"/>
</dbReference>
<evidence type="ECO:0000256" key="2">
    <source>
        <dbReference type="ARBA" id="ARBA00022723"/>
    </source>
</evidence>
<keyword evidence="2" id="KW-0479">Metal-binding</keyword>
<evidence type="ECO:0000259" key="6">
    <source>
        <dbReference type="Pfam" id="PF03738"/>
    </source>
</evidence>
<reference evidence="7 8" key="1">
    <citation type="submission" date="2017-01" db="EMBL/GenBank/DDBJ databases">
        <title>Complete Genome Sequence of Paenalcaligenes hominis, Isolated from a paraplegic Patient with neurogenic bladder.</title>
        <authorList>
            <person name="Mukhopadhyay R."/>
            <person name="Joaquin J."/>
            <person name="Hogue R."/>
            <person name="Kilaru A."/>
            <person name="Jospin G."/>
            <person name="Mars K."/>
            <person name="Eisen J.A."/>
            <person name="Chaturvedi V."/>
        </authorList>
    </citation>
    <scope>NUCLEOTIDE SEQUENCE [LARGE SCALE GENOMIC DNA]</scope>
    <source>
        <strain evidence="7 8">15S00501</strain>
    </source>
</reference>
<dbReference type="SUPFAM" id="SSF52440">
    <property type="entry name" value="PreATP-grasp domain"/>
    <property type="match status" value="1"/>
</dbReference>
<dbReference type="InterPro" id="IPR016185">
    <property type="entry name" value="PreATP-grasp_dom_sf"/>
</dbReference>
<name>A0A1U9JZZ2_9BURK</name>
<dbReference type="Pfam" id="PF03738">
    <property type="entry name" value="GSP_synth"/>
    <property type="match status" value="1"/>
</dbReference>
<dbReference type="Proteomes" id="UP000189369">
    <property type="component" value="Chromosome"/>
</dbReference>
<keyword evidence="1" id="KW-0436">Ligase</keyword>
<keyword evidence="4" id="KW-0067">ATP-binding</keyword>
<dbReference type="SUPFAM" id="SSF56059">
    <property type="entry name" value="Glutathione synthetase ATP-binding domain-like"/>
    <property type="match status" value="1"/>
</dbReference>
<dbReference type="AlphaFoldDB" id="A0A1U9JZZ2"/>
<evidence type="ECO:0000313" key="7">
    <source>
        <dbReference type="EMBL" id="AQS51338.1"/>
    </source>
</evidence>
<dbReference type="GO" id="GO:0046872">
    <property type="term" value="F:metal ion binding"/>
    <property type="evidence" value="ECO:0007669"/>
    <property type="project" value="UniProtKB-KW"/>
</dbReference>
<evidence type="ECO:0000256" key="1">
    <source>
        <dbReference type="ARBA" id="ARBA00022598"/>
    </source>
</evidence>
<evidence type="ECO:0000313" key="8">
    <source>
        <dbReference type="Proteomes" id="UP000189369"/>
    </source>
</evidence>
<dbReference type="InterPro" id="IPR005494">
    <property type="entry name" value="GSPS_pre-ATP-grasp-like_dom"/>
</dbReference>
<accession>A0A1U9JZZ2</accession>
<proteinExistence type="predicted"/>
<protein>
    <recommendedName>
        <fullName evidence="6">Glutathionylspermidine synthase pre-ATP-grasp-like domain-containing protein</fullName>
    </recommendedName>
</protein>
<keyword evidence="5" id="KW-0460">Magnesium</keyword>
<evidence type="ECO:0000256" key="5">
    <source>
        <dbReference type="ARBA" id="ARBA00022842"/>
    </source>
</evidence>
<dbReference type="GO" id="GO:0016874">
    <property type="term" value="F:ligase activity"/>
    <property type="evidence" value="ECO:0007669"/>
    <property type="project" value="UniProtKB-KW"/>
</dbReference>
<keyword evidence="3" id="KW-0547">Nucleotide-binding</keyword>
<gene>
    <name evidence="7" type="ORF">PAEH1_06800</name>
</gene>
<evidence type="ECO:0000256" key="3">
    <source>
        <dbReference type="ARBA" id="ARBA00022741"/>
    </source>
</evidence>
<feature type="domain" description="Glutathionylspermidine synthase pre-ATP-grasp-like" evidence="6">
    <location>
        <begin position="131"/>
        <end position="433"/>
    </location>
</feature>
<sequence length="445" mass="50371">MSAISLTYAAVPLQLDELIASELPFCQTLYNHQDELHQDMKECFSFFIENQAHLPVYVVQTDKAESIQHELSQYYQMLKDALKHAFDLPIDQLRYWFDCSAARDVGFGAFVDYAKATFVDHKQNVAAFAPASSAIYGRLDAVVDPATGDVLGVYELNGDTPVMLFESINLQNTIATGLGQAEHQANDWWDMTQGRFRALAGKTVAVVCDVSYIEDSTTSETIAQVFDAVGAQVYFTTIESLNHTLLDIEKPFRIDGVATPPDAVFMLLPWEEMWTSGRDVLAHWPHWYKNVSFFEPAWRWFMSHKGLMAWASFLFAEDPDFAERWTHVPHLHTELSPDYFITHHLDYVVKPVIGRLSQNIQIVQNQTVVTQTDGHYGAEPMVYQQYCPPYQVADRPNMIVGGWLAGDHVATLCFREFDGAVLDLQNERFIAHVLAPSSTVSTSDY</sequence>
<organism evidence="7 8">
    <name type="scientific">Paenalcaligenes hominis</name>
    <dbReference type="NCBI Taxonomy" id="643674"/>
    <lineage>
        <taxon>Bacteria</taxon>
        <taxon>Pseudomonadati</taxon>
        <taxon>Pseudomonadota</taxon>
        <taxon>Betaproteobacteria</taxon>
        <taxon>Burkholderiales</taxon>
        <taxon>Alcaligenaceae</taxon>
        <taxon>Paenalcaligenes</taxon>
    </lineage>
</organism>
<dbReference type="STRING" id="643674.PAEH1_06800"/>
<evidence type="ECO:0000256" key="4">
    <source>
        <dbReference type="ARBA" id="ARBA00022840"/>
    </source>
</evidence>
<dbReference type="Gene3D" id="3.30.1490.330">
    <property type="match status" value="1"/>
</dbReference>
<dbReference type="OrthoDB" id="9765517at2"/>
<dbReference type="EMBL" id="CP019697">
    <property type="protein sequence ID" value="AQS51338.1"/>
    <property type="molecule type" value="Genomic_DNA"/>
</dbReference>
<dbReference type="KEGG" id="phn:PAEH1_06800"/>